<gene>
    <name evidence="8" type="ORF">BMERY_0526</name>
</gene>
<dbReference type="eggNOG" id="COG0765">
    <property type="taxonomic scope" value="Bacteria"/>
</dbReference>
<proteinExistence type="inferred from homology"/>
<dbReference type="GO" id="GO:0006865">
    <property type="term" value="P:amino acid transport"/>
    <property type="evidence" value="ECO:0007669"/>
    <property type="project" value="UniProtKB-KW"/>
</dbReference>
<protein>
    <submittedName>
        <fullName evidence="8">L-cystine transport system permease tcyM</fullName>
    </submittedName>
</protein>
<accession>A0A087BDD6</accession>
<feature type="transmembrane region" description="Helical" evidence="6">
    <location>
        <begin position="169"/>
        <end position="190"/>
    </location>
</feature>
<feature type="domain" description="ABC transmembrane type-1" evidence="7">
    <location>
        <begin position="19"/>
        <end position="217"/>
    </location>
</feature>
<sequence length="236" mass="25531">MQFNIDAMVKSILYSIHYLGITLLIPLVALAIGIVFGLAIALLRYYQAKVIAPVLQAIVTLFKGIPIVLILLAMYLFCSTAFDPIAQSLHWSIRFKNVNTIWIAIVGLGIMAIVNASEIFRGAFASIRKGQLDAAQSIGMTRGQTIRRVLLPEAVPVALPVLGNLLINLIKASALCSMVGVVDIFSAATISGQQSYSFLEAYVGVALIYWVVVVCIEKGTGLVEHRLTSRLGRAAQ</sequence>
<dbReference type="GO" id="GO:0005886">
    <property type="term" value="C:plasma membrane"/>
    <property type="evidence" value="ECO:0007669"/>
    <property type="project" value="UniProtKB-SubCell"/>
</dbReference>
<evidence type="ECO:0000313" key="9">
    <source>
        <dbReference type="Proteomes" id="UP000029060"/>
    </source>
</evidence>
<evidence type="ECO:0000256" key="6">
    <source>
        <dbReference type="RuleBase" id="RU363032"/>
    </source>
</evidence>
<evidence type="ECO:0000256" key="3">
    <source>
        <dbReference type="ARBA" id="ARBA00022970"/>
    </source>
</evidence>
<comment type="similarity">
    <text evidence="6">Belongs to the binding-protein-dependent transport system permease family.</text>
</comment>
<comment type="caution">
    <text evidence="8">The sequence shown here is derived from an EMBL/GenBank/DDBJ whole genome shotgun (WGS) entry which is preliminary data.</text>
</comment>
<feature type="transmembrane region" description="Helical" evidence="6">
    <location>
        <begin position="196"/>
        <end position="216"/>
    </location>
</feature>
<keyword evidence="5 6" id="KW-0472">Membrane</keyword>
<dbReference type="InterPro" id="IPR035906">
    <property type="entry name" value="MetI-like_sf"/>
</dbReference>
<dbReference type="STRING" id="78345.BMERY_0526"/>
<dbReference type="Proteomes" id="UP000029060">
    <property type="component" value="Unassembled WGS sequence"/>
</dbReference>
<comment type="subcellular location">
    <subcellularLocation>
        <location evidence="6">Cell membrane</location>
        <topology evidence="6">Multi-pass membrane protein</topology>
    </subcellularLocation>
    <subcellularLocation>
        <location evidence="1">Membrane</location>
        <topology evidence="1">Multi-pass membrane protein</topology>
    </subcellularLocation>
</comment>
<dbReference type="PANTHER" id="PTHR30614">
    <property type="entry name" value="MEMBRANE COMPONENT OF AMINO ACID ABC TRANSPORTER"/>
    <property type="match status" value="1"/>
</dbReference>
<evidence type="ECO:0000256" key="5">
    <source>
        <dbReference type="ARBA" id="ARBA00023136"/>
    </source>
</evidence>
<keyword evidence="6" id="KW-0813">Transport</keyword>
<dbReference type="OrthoDB" id="9814902at2"/>
<evidence type="ECO:0000313" key="8">
    <source>
        <dbReference type="EMBL" id="KFI69036.1"/>
    </source>
</evidence>
<keyword evidence="9" id="KW-1185">Reference proteome</keyword>
<feature type="transmembrane region" description="Helical" evidence="6">
    <location>
        <begin position="16"/>
        <end position="42"/>
    </location>
</feature>
<feature type="transmembrane region" description="Helical" evidence="6">
    <location>
        <begin position="97"/>
        <end position="120"/>
    </location>
</feature>
<dbReference type="CDD" id="cd06261">
    <property type="entry name" value="TM_PBP2"/>
    <property type="match status" value="1"/>
</dbReference>
<reference evidence="8 9" key="1">
    <citation type="submission" date="2014-03" db="EMBL/GenBank/DDBJ databases">
        <title>Genomics of Bifidobacteria.</title>
        <authorList>
            <person name="Ventura M."/>
            <person name="Milani C."/>
            <person name="Lugli G.A."/>
        </authorList>
    </citation>
    <scope>NUCLEOTIDE SEQUENCE [LARGE SCALE GENOMIC DNA]</scope>
    <source>
        <strain evidence="8 9">LMG 11341</strain>
    </source>
</reference>
<keyword evidence="3" id="KW-0029">Amino-acid transport</keyword>
<keyword evidence="2 6" id="KW-0812">Transmembrane</keyword>
<dbReference type="AlphaFoldDB" id="A0A087BDD6"/>
<dbReference type="PROSITE" id="PS50928">
    <property type="entry name" value="ABC_TM1"/>
    <property type="match status" value="1"/>
</dbReference>
<keyword evidence="4 6" id="KW-1133">Transmembrane helix</keyword>
<dbReference type="InterPro" id="IPR000515">
    <property type="entry name" value="MetI-like"/>
</dbReference>
<evidence type="ECO:0000256" key="4">
    <source>
        <dbReference type="ARBA" id="ARBA00022989"/>
    </source>
</evidence>
<dbReference type="InterPro" id="IPR043429">
    <property type="entry name" value="ArtM/GltK/GlnP/TcyL/YhdX-like"/>
</dbReference>
<dbReference type="RefSeq" id="WP_033522577.1">
    <property type="nucleotide sequence ID" value="NZ_JGZC01000010.1"/>
</dbReference>
<organism evidence="8 9">
    <name type="scientific">Bifidobacterium merycicum</name>
    <dbReference type="NCBI Taxonomy" id="78345"/>
    <lineage>
        <taxon>Bacteria</taxon>
        <taxon>Bacillati</taxon>
        <taxon>Actinomycetota</taxon>
        <taxon>Actinomycetes</taxon>
        <taxon>Bifidobacteriales</taxon>
        <taxon>Bifidobacteriaceae</taxon>
        <taxon>Bifidobacterium</taxon>
    </lineage>
</organism>
<dbReference type="EMBL" id="JGZC01000010">
    <property type="protein sequence ID" value="KFI69036.1"/>
    <property type="molecule type" value="Genomic_DNA"/>
</dbReference>
<dbReference type="GO" id="GO:0055085">
    <property type="term" value="P:transmembrane transport"/>
    <property type="evidence" value="ECO:0007669"/>
    <property type="project" value="InterPro"/>
</dbReference>
<name>A0A087BDD6_9BIFI</name>
<dbReference type="Pfam" id="PF00528">
    <property type="entry name" value="BPD_transp_1"/>
    <property type="match status" value="1"/>
</dbReference>
<evidence type="ECO:0000256" key="2">
    <source>
        <dbReference type="ARBA" id="ARBA00022692"/>
    </source>
</evidence>
<dbReference type="PANTHER" id="PTHR30614:SF0">
    <property type="entry name" value="L-CYSTINE TRANSPORT SYSTEM PERMEASE PROTEIN TCYL"/>
    <property type="match status" value="1"/>
</dbReference>
<evidence type="ECO:0000259" key="7">
    <source>
        <dbReference type="PROSITE" id="PS50928"/>
    </source>
</evidence>
<dbReference type="Gene3D" id="1.10.3720.10">
    <property type="entry name" value="MetI-like"/>
    <property type="match status" value="1"/>
</dbReference>
<dbReference type="SUPFAM" id="SSF161098">
    <property type="entry name" value="MetI-like"/>
    <property type="match status" value="1"/>
</dbReference>
<feature type="transmembrane region" description="Helical" evidence="6">
    <location>
        <begin position="54"/>
        <end position="77"/>
    </location>
</feature>
<evidence type="ECO:0000256" key="1">
    <source>
        <dbReference type="ARBA" id="ARBA00004141"/>
    </source>
</evidence>